<protein>
    <submittedName>
        <fullName evidence="1">Uncharacterized protein</fullName>
    </submittedName>
</protein>
<evidence type="ECO:0000313" key="1">
    <source>
        <dbReference type="EMBL" id="EQB61036.1"/>
    </source>
</evidence>
<evidence type="ECO:0000313" key="2">
    <source>
        <dbReference type="Proteomes" id="UP000053780"/>
    </source>
</evidence>
<dbReference type="HOGENOM" id="CLU_814062_0_0_1"/>
<reference evidence="1 2" key="1">
    <citation type="journal article" date="2013" name="BMC Genomics">
        <title>Genome sequencing and comparative genomics of honey bee microsporidia, Nosema apis reveal novel insights into host-parasite interactions.</title>
        <authorList>
            <person name="Chen Yp."/>
            <person name="Pettis J.S."/>
            <person name="Zhao Y."/>
            <person name="Liu X."/>
            <person name="Tallon L.J."/>
            <person name="Sadzewicz L.D."/>
            <person name="Li R."/>
            <person name="Zheng H."/>
            <person name="Huang S."/>
            <person name="Zhang X."/>
            <person name="Hamilton M.C."/>
            <person name="Pernal S.F."/>
            <person name="Melathopoulos A.P."/>
            <person name="Yan X."/>
            <person name="Evans J.D."/>
        </authorList>
    </citation>
    <scope>NUCLEOTIDE SEQUENCE [LARGE SCALE GENOMIC DNA]</scope>
    <source>
        <strain evidence="1 2">BRL 01</strain>
    </source>
</reference>
<name>T0MCX3_9MICR</name>
<proteinExistence type="predicted"/>
<organism evidence="1 2">
    <name type="scientific">Vairimorpha apis BRL 01</name>
    <dbReference type="NCBI Taxonomy" id="1037528"/>
    <lineage>
        <taxon>Eukaryota</taxon>
        <taxon>Fungi</taxon>
        <taxon>Fungi incertae sedis</taxon>
        <taxon>Microsporidia</taxon>
        <taxon>Nosematidae</taxon>
        <taxon>Vairimorpha</taxon>
    </lineage>
</organism>
<gene>
    <name evidence="1" type="ORF">NAPIS_ORF01373</name>
</gene>
<accession>T0MCX3</accession>
<sequence length="341" mass="40273">MKNIFLYFLFSYEALKKRNSISLFLDKILKHVDENNQNITLLKTNIKKQTEIPNINKDFKDTLTFDQNKKIENNDIFETSTKINIVNEDDITIMDNLNLINGNKTNDYDESKDKKSDLYIDNNNIDEQYTKITINTLKDLNNVNKNIDPRIETFNRYFKSLDKKINDDYLSCTEVEPYDKEDCICNNNFQKKSKEIEPMLVKVTSKFFPIAQHSELVYIKKDKNQKSKQNNVKKESKKKIKTDVDLKNLPKLKALHSNAFINEKSFITTFNNENKLIKKEEVVLKKYCVKDQSLNNNDCRIFMVKEINNVDEQNKNSNVQNFKSMTTNELVEILKPLYYEN</sequence>
<dbReference type="AlphaFoldDB" id="T0MCX3"/>
<dbReference type="VEuPathDB" id="MicrosporidiaDB:NAPIS_ORF01373"/>
<dbReference type="Proteomes" id="UP000053780">
    <property type="component" value="Unassembled WGS sequence"/>
</dbReference>
<keyword evidence="2" id="KW-1185">Reference proteome</keyword>
<dbReference type="EMBL" id="KE647183">
    <property type="protein sequence ID" value="EQB61036.1"/>
    <property type="molecule type" value="Genomic_DNA"/>
</dbReference>